<name>A0A383E444_9ZZZZ</name>
<protein>
    <recommendedName>
        <fullName evidence="1">VOC domain-containing protein</fullName>
    </recommendedName>
</protein>
<dbReference type="SUPFAM" id="SSF54593">
    <property type="entry name" value="Glyoxalase/Bleomycin resistance protein/Dihydroxybiphenyl dioxygenase"/>
    <property type="match status" value="1"/>
</dbReference>
<evidence type="ECO:0000313" key="2">
    <source>
        <dbReference type="EMBL" id="SVE51223.1"/>
    </source>
</evidence>
<feature type="domain" description="VOC" evidence="1">
    <location>
        <begin position="13"/>
        <end position="129"/>
    </location>
</feature>
<dbReference type="Gene3D" id="3.10.180.10">
    <property type="entry name" value="2,3-Dihydroxybiphenyl 1,2-Dioxygenase, domain 1"/>
    <property type="match status" value="1"/>
</dbReference>
<sequence>VIIGELIMVQPKRIGHVVLNVRDVEASTKFYTDIIGFQIALQKEDATFLTCGTIHHDLALFKAKQSFRLDDGVGLNHMALQVEDFDMLTKYWEKLFQHEIEIDRTTDHGMTSSIYFEDPDGNGIELFCNNQDDPAEGLAIMSDGTRVNTELNFA</sequence>
<reference evidence="2" key="1">
    <citation type="submission" date="2018-05" db="EMBL/GenBank/DDBJ databases">
        <authorList>
            <person name="Lanie J.A."/>
            <person name="Ng W.-L."/>
            <person name="Kazmierczak K.M."/>
            <person name="Andrzejewski T.M."/>
            <person name="Davidsen T.M."/>
            <person name="Wayne K.J."/>
            <person name="Tettelin H."/>
            <person name="Glass J.I."/>
            <person name="Rusch D."/>
            <person name="Podicherti R."/>
            <person name="Tsui H.-C.T."/>
            <person name="Winkler M.E."/>
        </authorList>
    </citation>
    <scope>NUCLEOTIDE SEQUENCE</scope>
</reference>
<dbReference type="EMBL" id="UINC01222437">
    <property type="protein sequence ID" value="SVE51223.1"/>
    <property type="molecule type" value="Genomic_DNA"/>
</dbReference>
<evidence type="ECO:0000259" key="1">
    <source>
        <dbReference type="PROSITE" id="PS51819"/>
    </source>
</evidence>
<gene>
    <name evidence="2" type="ORF">METZ01_LOCUS504077</name>
</gene>
<dbReference type="InterPro" id="IPR037523">
    <property type="entry name" value="VOC_core"/>
</dbReference>
<dbReference type="PANTHER" id="PTHR43279">
    <property type="entry name" value="CATECHOL-2,3-DIOXYGENASE"/>
    <property type="match status" value="1"/>
</dbReference>
<dbReference type="PROSITE" id="PS51819">
    <property type="entry name" value="VOC"/>
    <property type="match status" value="1"/>
</dbReference>
<dbReference type="InterPro" id="IPR004360">
    <property type="entry name" value="Glyas_Fos-R_dOase_dom"/>
</dbReference>
<accession>A0A383E444</accession>
<organism evidence="2">
    <name type="scientific">marine metagenome</name>
    <dbReference type="NCBI Taxonomy" id="408172"/>
    <lineage>
        <taxon>unclassified sequences</taxon>
        <taxon>metagenomes</taxon>
        <taxon>ecological metagenomes</taxon>
    </lineage>
</organism>
<dbReference type="AlphaFoldDB" id="A0A383E444"/>
<dbReference type="InterPro" id="IPR029068">
    <property type="entry name" value="Glyas_Bleomycin-R_OHBP_Dase"/>
</dbReference>
<dbReference type="PANTHER" id="PTHR43279:SF1">
    <property type="entry name" value="CATECHOL-2,3-DIOXYGENASE"/>
    <property type="match status" value="1"/>
</dbReference>
<proteinExistence type="predicted"/>
<dbReference type="Pfam" id="PF00903">
    <property type="entry name" value="Glyoxalase"/>
    <property type="match status" value="1"/>
</dbReference>
<feature type="non-terminal residue" evidence="2">
    <location>
        <position position="1"/>
    </location>
</feature>